<comment type="caution">
    <text evidence="7">The sequence shown here is derived from an EMBL/GenBank/DDBJ whole genome shotgun (WGS) entry which is preliminary data.</text>
</comment>
<keyword evidence="2 5" id="KW-0812">Transmembrane</keyword>
<accession>A0A1Y1UR00</accession>
<feature type="transmembrane region" description="Helical" evidence="5">
    <location>
        <begin position="289"/>
        <end position="310"/>
    </location>
</feature>
<keyword evidence="5" id="KW-0496">Mitochondrion</keyword>
<dbReference type="Pfam" id="PF02104">
    <property type="entry name" value="SURF1"/>
    <property type="match status" value="1"/>
</dbReference>
<evidence type="ECO:0000256" key="3">
    <source>
        <dbReference type="ARBA" id="ARBA00022989"/>
    </source>
</evidence>
<feature type="compositionally biased region" description="Low complexity" evidence="6">
    <location>
        <begin position="17"/>
        <end position="35"/>
    </location>
</feature>
<evidence type="ECO:0000256" key="6">
    <source>
        <dbReference type="SAM" id="MobiDB-lite"/>
    </source>
</evidence>
<gene>
    <name evidence="7" type="ORF">BD324DRAFT_586539</name>
</gene>
<feature type="transmembrane region" description="Helical" evidence="5">
    <location>
        <begin position="70"/>
        <end position="89"/>
    </location>
</feature>
<proteinExistence type="inferred from homology"/>
<dbReference type="InterPro" id="IPR002994">
    <property type="entry name" value="Surf1/Shy1"/>
</dbReference>
<dbReference type="PANTHER" id="PTHR23427">
    <property type="entry name" value="SURFEIT LOCUS PROTEIN"/>
    <property type="match status" value="1"/>
</dbReference>
<dbReference type="CDD" id="cd06662">
    <property type="entry name" value="SURF1"/>
    <property type="match status" value="1"/>
</dbReference>
<reference evidence="7 8" key="1">
    <citation type="submission" date="2017-03" db="EMBL/GenBank/DDBJ databases">
        <title>Widespread Adenine N6-methylation of Active Genes in Fungi.</title>
        <authorList>
            <consortium name="DOE Joint Genome Institute"/>
            <person name="Mondo S.J."/>
            <person name="Dannebaum R.O."/>
            <person name="Kuo R.C."/>
            <person name="Louie K.B."/>
            <person name="Bewick A.J."/>
            <person name="Labutti K."/>
            <person name="Haridas S."/>
            <person name="Kuo A."/>
            <person name="Salamov A."/>
            <person name="Ahrendt S.R."/>
            <person name="Lau R."/>
            <person name="Bowen B.P."/>
            <person name="Lipzen A."/>
            <person name="Sullivan W."/>
            <person name="Andreopoulos W.B."/>
            <person name="Clum A."/>
            <person name="Lindquist E."/>
            <person name="Daum C."/>
            <person name="Northen T.R."/>
            <person name="Ramamoorthy G."/>
            <person name="Schmitz R.J."/>
            <person name="Gryganskyi A."/>
            <person name="Culley D."/>
            <person name="Magnuson J."/>
            <person name="James T.Y."/>
            <person name="O'Malley M.A."/>
            <person name="Stajich J.E."/>
            <person name="Spatafora J.W."/>
            <person name="Visel A."/>
            <person name="Grigoriev I.V."/>
        </authorList>
    </citation>
    <scope>NUCLEOTIDE SEQUENCE [LARGE SCALE GENOMIC DNA]</scope>
    <source>
        <strain evidence="7 8">NRRL Y-17943</strain>
    </source>
</reference>
<keyword evidence="3 5" id="KW-1133">Transmembrane helix</keyword>
<comment type="function">
    <text evidence="5">Probably involved in the biogenesis of the COX complex.</text>
</comment>
<comment type="similarity">
    <text evidence="5">Belongs to the SURF1 family.</text>
</comment>
<evidence type="ECO:0000256" key="4">
    <source>
        <dbReference type="ARBA" id="ARBA00023136"/>
    </source>
</evidence>
<evidence type="ECO:0000256" key="2">
    <source>
        <dbReference type="ARBA" id="ARBA00022692"/>
    </source>
</evidence>
<comment type="subcellular location">
    <subcellularLocation>
        <location evidence="1">Membrane</location>
    </subcellularLocation>
    <subcellularLocation>
        <location evidence="5">Mitochondrion inner membrane</location>
        <topology evidence="5">Multi-pass membrane protein</topology>
    </subcellularLocation>
</comment>
<keyword evidence="8" id="KW-1185">Reference proteome</keyword>
<dbReference type="STRING" id="4999.A0A1Y1UR00"/>
<sequence length="327" mass="36692">MASSSSSALIRSCRQFRSLPSPSSSSSFTFSARPLRSPRPSPTPIQLSFRRCYAASPFPTASEKKLFRPINVLVMLVPFVTFGLGVWQVKRLRWKLDLIDDIQRNIEKDPLVLPPNINLSALPDFAFRRVLLKGKFEGPPLFMGPAVEQGIPGWNIVLPFSRSSTGGSTILVNRGFLTEAKVKAIKDGTDRPPGIKEDGQSEEVVLQGMLTKKWDEGRGRWTPENNPEGNQWFWKDIISMASWVSKENRKVEPVFVDVLDDGKSPLTYMMAQGEPIGRPPTVEIRNQHATYAVIWFTLSVSTAAMTVYLLRTRGRSALKSRPSMRRI</sequence>
<dbReference type="PROSITE" id="PS50895">
    <property type="entry name" value="SURF1"/>
    <property type="match status" value="1"/>
</dbReference>
<dbReference type="GO" id="GO:0033617">
    <property type="term" value="P:mitochondrial respiratory chain complex IV assembly"/>
    <property type="evidence" value="ECO:0007669"/>
    <property type="project" value="TreeGrafter"/>
</dbReference>
<evidence type="ECO:0000313" key="8">
    <source>
        <dbReference type="Proteomes" id="UP000193218"/>
    </source>
</evidence>
<keyword evidence="5" id="KW-0999">Mitochondrion inner membrane</keyword>
<evidence type="ECO:0000313" key="7">
    <source>
        <dbReference type="EMBL" id="ORX39575.1"/>
    </source>
</evidence>
<evidence type="ECO:0000256" key="1">
    <source>
        <dbReference type="ARBA" id="ARBA00004370"/>
    </source>
</evidence>
<dbReference type="OrthoDB" id="10040024at2759"/>
<organism evidence="7 8">
    <name type="scientific">Kockovaella imperatae</name>
    <dbReference type="NCBI Taxonomy" id="4999"/>
    <lineage>
        <taxon>Eukaryota</taxon>
        <taxon>Fungi</taxon>
        <taxon>Dikarya</taxon>
        <taxon>Basidiomycota</taxon>
        <taxon>Agaricomycotina</taxon>
        <taxon>Tremellomycetes</taxon>
        <taxon>Tremellales</taxon>
        <taxon>Cuniculitremaceae</taxon>
        <taxon>Kockovaella</taxon>
    </lineage>
</organism>
<name>A0A1Y1UR00_9TREE</name>
<dbReference type="AlphaFoldDB" id="A0A1Y1UR00"/>
<dbReference type="FunCoup" id="A0A1Y1UR00">
    <property type="interactions" value="333"/>
</dbReference>
<dbReference type="Proteomes" id="UP000193218">
    <property type="component" value="Unassembled WGS sequence"/>
</dbReference>
<protein>
    <recommendedName>
        <fullName evidence="5">SURF1-like protein</fullName>
    </recommendedName>
</protein>
<dbReference type="RefSeq" id="XP_021873360.1">
    <property type="nucleotide sequence ID" value="XM_022013744.1"/>
</dbReference>
<dbReference type="PANTHER" id="PTHR23427:SF2">
    <property type="entry name" value="SURFEIT LOCUS PROTEIN 1"/>
    <property type="match status" value="1"/>
</dbReference>
<evidence type="ECO:0000256" key="5">
    <source>
        <dbReference type="RuleBase" id="RU363076"/>
    </source>
</evidence>
<dbReference type="InterPro" id="IPR045214">
    <property type="entry name" value="Surf1/Surf4"/>
</dbReference>
<dbReference type="EMBL" id="NBSH01000002">
    <property type="protein sequence ID" value="ORX39575.1"/>
    <property type="molecule type" value="Genomic_DNA"/>
</dbReference>
<feature type="region of interest" description="Disordered" evidence="6">
    <location>
        <begin position="17"/>
        <end position="43"/>
    </location>
</feature>
<dbReference type="GO" id="GO:0005743">
    <property type="term" value="C:mitochondrial inner membrane"/>
    <property type="evidence" value="ECO:0007669"/>
    <property type="project" value="UniProtKB-SubCell"/>
</dbReference>
<keyword evidence="4 5" id="KW-0472">Membrane</keyword>
<dbReference type="GeneID" id="33555552"/>
<dbReference type="InParanoid" id="A0A1Y1UR00"/>